<dbReference type="Pfam" id="PF13193">
    <property type="entry name" value="AMP-binding_C"/>
    <property type="match status" value="1"/>
</dbReference>
<dbReference type="InterPro" id="IPR001031">
    <property type="entry name" value="Thioesterase"/>
</dbReference>
<organism evidence="6 7">
    <name type="scientific">Azomonas macrocytogenes</name>
    <name type="common">Azotobacter macrocytogenes</name>
    <dbReference type="NCBI Taxonomy" id="69962"/>
    <lineage>
        <taxon>Bacteria</taxon>
        <taxon>Pseudomonadati</taxon>
        <taxon>Pseudomonadota</taxon>
        <taxon>Gammaproteobacteria</taxon>
        <taxon>Pseudomonadales</taxon>
        <taxon>Pseudomonadaceae</taxon>
        <taxon>Azomonas</taxon>
    </lineage>
</organism>
<evidence type="ECO:0000256" key="2">
    <source>
        <dbReference type="ARBA" id="ARBA00006432"/>
    </source>
</evidence>
<sequence>MLFHSVESTESGLYINQLNVSVVGLNVNRFRLAWQAAVARHDILRTGFVWQSDFHEPLQFVMRSVEFPIRIIDWRDREIGEQQLRELALDECKLGFDLTSPPLQRVLLVCLAENHYQLIWTSHHILMDGWSRSQLMGEVLALYFGDSVLSTDRSYRDYIAWLKCQDKKKLEHFWKSKLLLLNEPTCLATCVVPVSEKGRSGHAEYYLRCDKERTSALKRFALTQRVTVNTLIQATWLLLLQKYTGQSIVTFGATVAGRPLGLAGVENLLGLFINTLPIIQQIDSQKTVGDWLRELQQYNLYAREYEHAPLQDIQRWAGQSGQPIFDSILVFENYPLDQRLQLLGNDELNFGTTFSHDVTNFAMGLGVNLDETLTIEFVYLRQAFSDTGAERIRDYFNILLATLIQDALCPIGNLGILPVSSNFLPPQNLDIRPGAPVKFVHEVIARQAMARPNAPALICGEQCLNYAELERRANHLANCLIQKGVGPEVRVGVALPRSVELPLALLAILKAGGVFVPLDISYPAERLAYQMADSQMALLLTNSRINQQLAIVDNLICLNIDDLPILDSSTIVTPAYLHTENLAYLIYTSGSTGLPKGVAVAHGAIAQHCQGIIDLYELGENSREFHFMSFAFDGAQERWLSVLMSGGRLVIRDEGLWTAEQTLEVLRNHQINVACFPPAYLMQLAEAAELLATPPIVHTYCFGGEAVSEASFERVKRTLKPQWLINGYGPTETVVTPLLWRAAASEHCAAPYAPIGHAVAKREVFILDNDLNLLPVGIAGELFIGGECLARGYLLRPALTAGCFVPNPFTVDGGRLYRTGDIVRQRQDGLIDYLGRLDQQVKIRGFRIELGEIESHLRTLPRIKEAVVTVHENAIGKYLIAYVTGMLERGSEQALSAALRMQLPDYMVPTRIIQLDSLPLTTSGKIDRRALPEPDWTTKIYRAPRNKLEEALAAIWAEVLGISRIGIDDNFFELGGDSLQVLKVISKVRTCPELGLDLKLRDLMQKPYIRELSGFMENTSIQHIPDSLLLLNTLIEDSPPLFCLHGGFGTVFDYEPLARRLNRRRTVYGIQCRMLFDSAWQDISLEQMAKDYAQRIRQIQVEGPYYLLGWSLGGTLALLVAYELESQGEQVVFAGLVDSFIVGGSAPSDWRDDLSYYLAFVLKLPLEEVSSLLSGLEMQSYDNKVVKRIIEAALALPNFIANDASAVLSTVELTHIFTVGNHLKQLAFEAKAPAIPQVAIHCWWNPEVTKENNISSVQIPYRVMDHTVQGGHFELMYKNSLLDELVDLLDPVSMSAITVCLE</sequence>
<comment type="similarity">
    <text evidence="2">Belongs to the ATP-dependent AMP-binding enzyme family.</text>
</comment>
<dbReference type="Gene3D" id="1.10.1200.10">
    <property type="entry name" value="ACP-like"/>
    <property type="match status" value="1"/>
</dbReference>
<name>A0A839T7G2_AZOMA</name>
<comment type="caution">
    <text evidence="6">The sequence shown here is derived from an EMBL/GenBank/DDBJ whole genome shotgun (WGS) entry which is preliminary data.</text>
</comment>
<dbReference type="InterPro" id="IPR020845">
    <property type="entry name" value="AMP-binding_CS"/>
</dbReference>
<keyword evidence="7" id="KW-1185">Reference proteome</keyword>
<dbReference type="InterPro" id="IPR025110">
    <property type="entry name" value="AMP-bd_C"/>
</dbReference>
<keyword evidence="3" id="KW-0596">Phosphopantetheine</keyword>
<dbReference type="InterPro" id="IPR029058">
    <property type="entry name" value="AB_hydrolase_fold"/>
</dbReference>
<reference evidence="6 7" key="1">
    <citation type="submission" date="2020-08" db="EMBL/GenBank/DDBJ databases">
        <title>Genomic Encyclopedia of Type Strains, Phase III (KMG-III): the genomes of soil and plant-associated and newly described type strains.</title>
        <authorList>
            <person name="Whitman W."/>
        </authorList>
    </citation>
    <scope>NUCLEOTIDE SEQUENCE [LARGE SCALE GENOMIC DNA]</scope>
    <source>
        <strain evidence="6 7">CECT 4462</strain>
    </source>
</reference>
<dbReference type="GO" id="GO:0031177">
    <property type="term" value="F:phosphopantetheine binding"/>
    <property type="evidence" value="ECO:0007669"/>
    <property type="project" value="TreeGrafter"/>
</dbReference>
<gene>
    <name evidence="6" type="ORF">FHR87_003216</name>
</gene>
<dbReference type="PROSITE" id="PS00455">
    <property type="entry name" value="AMP_BINDING"/>
    <property type="match status" value="1"/>
</dbReference>
<evidence type="ECO:0000256" key="4">
    <source>
        <dbReference type="ARBA" id="ARBA00022553"/>
    </source>
</evidence>
<dbReference type="SUPFAM" id="SSF56801">
    <property type="entry name" value="Acetyl-CoA synthetase-like"/>
    <property type="match status" value="1"/>
</dbReference>
<dbReference type="CDD" id="cd17649">
    <property type="entry name" value="A_NRPS_PvdJ-like"/>
    <property type="match status" value="1"/>
</dbReference>
<dbReference type="CDD" id="cd19543">
    <property type="entry name" value="DCL_NRPS"/>
    <property type="match status" value="1"/>
</dbReference>
<evidence type="ECO:0000313" key="6">
    <source>
        <dbReference type="EMBL" id="MBB3104790.1"/>
    </source>
</evidence>
<dbReference type="SUPFAM" id="SSF53474">
    <property type="entry name" value="alpha/beta-Hydrolases"/>
    <property type="match status" value="1"/>
</dbReference>
<dbReference type="GO" id="GO:0044550">
    <property type="term" value="P:secondary metabolite biosynthetic process"/>
    <property type="evidence" value="ECO:0007669"/>
    <property type="project" value="TreeGrafter"/>
</dbReference>
<dbReference type="InterPro" id="IPR009081">
    <property type="entry name" value="PP-bd_ACP"/>
</dbReference>
<dbReference type="InterPro" id="IPR000873">
    <property type="entry name" value="AMP-dep_synth/lig_dom"/>
</dbReference>
<dbReference type="Pfam" id="PF00975">
    <property type="entry name" value="Thioesterase"/>
    <property type="match status" value="1"/>
</dbReference>
<dbReference type="Gene3D" id="2.30.38.10">
    <property type="entry name" value="Luciferase, Domain 3"/>
    <property type="match status" value="1"/>
</dbReference>
<dbReference type="Pfam" id="PF00550">
    <property type="entry name" value="PP-binding"/>
    <property type="match status" value="1"/>
</dbReference>
<evidence type="ECO:0000313" key="7">
    <source>
        <dbReference type="Proteomes" id="UP000549250"/>
    </source>
</evidence>
<dbReference type="Pfam" id="PF00501">
    <property type="entry name" value="AMP-binding"/>
    <property type="match status" value="1"/>
</dbReference>
<evidence type="ECO:0000256" key="3">
    <source>
        <dbReference type="ARBA" id="ARBA00022450"/>
    </source>
</evidence>
<protein>
    <submittedName>
        <fullName evidence="6">Amino acid adenylation domain-containing protein</fullName>
    </submittedName>
</protein>
<dbReference type="FunFam" id="1.10.1200.10:FF:000005">
    <property type="entry name" value="Nonribosomal peptide synthetase 1"/>
    <property type="match status" value="1"/>
</dbReference>
<proteinExistence type="inferred from homology"/>
<dbReference type="InterPro" id="IPR023213">
    <property type="entry name" value="CAT-like_dom_sf"/>
</dbReference>
<dbReference type="FunFam" id="3.30.300.30:FF:000010">
    <property type="entry name" value="Enterobactin synthetase component F"/>
    <property type="match status" value="1"/>
</dbReference>
<dbReference type="GO" id="GO:0043041">
    <property type="term" value="P:amino acid activation for nonribosomal peptide biosynthetic process"/>
    <property type="evidence" value="ECO:0007669"/>
    <property type="project" value="TreeGrafter"/>
</dbReference>
<dbReference type="Gene3D" id="3.30.559.30">
    <property type="entry name" value="Nonribosomal peptide synthetase, condensation domain"/>
    <property type="match status" value="1"/>
</dbReference>
<dbReference type="SUPFAM" id="SSF47336">
    <property type="entry name" value="ACP-like"/>
    <property type="match status" value="1"/>
</dbReference>
<feature type="domain" description="Carrier" evidence="5">
    <location>
        <begin position="943"/>
        <end position="1020"/>
    </location>
</feature>
<evidence type="ECO:0000256" key="1">
    <source>
        <dbReference type="ARBA" id="ARBA00001957"/>
    </source>
</evidence>
<dbReference type="PROSITE" id="PS00012">
    <property type="entry name" value="PHOSPHOPANTETHEINE"/>
    <property type="match status" value="1"/>
</dbReference>
<keyword evidence="4" id="KW-0597">Phosphoprotein</keyword>
<dbReference type="SUPFAM" id="SSF52777">
    <property type="entry name" value="CoA-dependent acyltransferases"/>
    <property type="match status" value="2"/>
</dbReference>
<accession>A0A839T7G2</accession>
<dbReference type="FunFam" id="3.40.50.980:FF:000001">
    <property type="entry name" value="Non-ribosomal peptide synthetase"/>
    <property type="match status" value="1"/>
</dbReference>
<dbReference type="GO" id="GO:0003824">
    <property type="term" value="F:catalytic activity"/>
    <property type="evidence" value="ECO:0007669"/>
    <property type="project" value="InterPro"/>
</dbReference>
<dbReference type="Gene3D" id="3.30.300.30">
    <property type="match status" value="1"/>
</dbReference>
<evidence type="ECO:0000259" key="5">
    <source>
        <dbReference type="PROSITE" id="PS50075"/>
    </source>
</evidence>
<dbReference type="Gene3D" id="3.40.50.1820">
    <property type="entry name" value="alpha/beta hydrolase"/>
    <property type="match status" value="1"/>
</dbReference>
<dbReference type="Gene3D" id="3.40.50.980">
    <property type="match status" value="2"/>
</dbReference>
<dbReference type="InterPro" id="IPR036736">
    <property type="entry name" value="ACP-like_sf"/>
</dbReference>
<dbReference type="InterPro" id="IPR045851">
    <property type="entry name" value="AMP-bd_C_sf"/>
</dbReference>
<dbReference type="Proteomes" id="UP000549250">
    <property type="component" value="Unassembled WGS sequence"/>
</dbReference>
<dbReference type="Pfam" id="PF00668">
    <property type="entry name" value="Condensation"/>
    <property type="match status" value="1"/>
</dbReference>
<dbReference type="InterPro" id="IPR006162">
    <property type="entry name" value="Ppantetheine_attach_site"/>
</dbReference>
<dbReference type="NCBIfam" id="TIGR01733">
    <property type="entry name" value="AA-adenyl-dom"/>
    <property type="match status" value="1"/>
</dbReference>
<comment type="cofactor">
    <cofactor evidence="1">
        <name>pantetheine 4'-phosphate</name>
        <dbReference type="ChEBI" id="CHEBI:47942"/>
    </cofactor>
</comment>
<dbReference type="InterPro" id="IPR010071">
    <property type="entry name" value="AA_adenyl_dom"/>
</dbReference>
<dbReference type="Gene3D" id="3.30.559.10">
    <property type="entry name" value="Chloramphenicol acetyltransferase-like domain"/>
    <property type="match status" value="1"/>
</dbReference>
<dbReference type="GO" id="GO:0005737">
    <property type="term" value="C:cytoplasm"/>
    <property type="evidence" value="ECO:0007669"/>
    <property type="project" value="TreeGrafter"/>
</dbReference>
<dbReference type="PANTHER" id="PTHR45527:SF1">
    <property type="entry name" value="FATTY ACID SYNTHASE"/>
    <property type="match status" value="1"/>
</dbReference>
<dbReference type="EMBL" id="JACHXI010000020">
    <property type="protein sequence ID" value="MBB3104790.1"/>
    <property type="molecule type" value="Genomic_DNA"/>
</dbReference>
<dbReference type="InterPro" id="IPR001242">
    <property type="entry name" value="Condensation_dom"/>
</dbReference>
<dbReference type="PANTHER" id="PTHR45527">
    <property type="entry name" value="NONRIBOSOMAL PEPTIDE SYNTHETASE"/>
    <property type="match status" value="1"/>
</dbReference>
<dbReference type="PROSITE" id="PS50075">
    <property type="entry name" value="CARRIER"/>
    <property type="match status" value="1"/>
</dbReference>